<gene>
    <name evidence="4" type="ORF">C6P45_004540</name>
</gene>
<feature type="region of interest" description="Disordered" evidence="2">
    <location>
        <begin position="309"/>
        <end position="383"/>
    </location>
</feature>
<accession>A0A9P6WAQ1</accession>
<evidence type="ECO:0000313" key="4">
    <source>
        <dbReference type="EMBL" id="KAG0668641.1"/>
    </source>
</evidence>
<feature type="compositionally biased region" description="Basic and acidic residues" evidence="2">
    <location>
        <begin position="123"/>
        <end position="167"/>
    </location>
</feature>
<name>A0A9P6WAQ1_MAUEX</name>
<dbReference type="Proteomes" id="UP000750334">
    <property type="component" value="Unassembled WGS sequence"/>
</dbReference>
<feature type="compositionally biased region" description="Acidic residues" evidence="2">
    <location>
        <begin position="330"/>
        <end position="346"/>
    </location>
</feature>
<dbReference type="AlphaFoldDB" id="A0A9P6WAQ1"/>
<feature type="compositionally biased region" description="Polar residues" evidence="2">
    <location>
        <begin position="368"/>
        <end position="383"/>
    </location>
</feature>
<evidence type="ECO:0000313" key="5">
    <source>
        <dbReference type="Proteomes" id="UP000750334"/>
    </source>
</evidence>
<keyword evidence="5" id="KW-1185">Reference proteome</keyword>
<organism evidence="4 5">
    <name type="scientific">Maudiozyma exigua</name>
    <name type="common">Yeast</name>
    <name type="synonym">Kazachstania exigua</name>
    <dbReference type="NCBI Taxonomy" id="34358"/>
    <lineage>
        <taxon>Eukaryota</taxon>
        <taxon>Fungi</taxon>
        <taxon>Dikarya</taxon>
        <taxon>Ascomycota</taxon>
        <taxon>Saccharomycotina</taxon>
        <taxon>Saccharomycetes</taxon>
        <taxon>Saccharomycetales</taxon>
        <taxon>Saccharomycetaceae</taxon>
        <taxon>Maudiozyma</taxon>
    </lineage>
</organism>
<feature type="compositionally biased region" description="Polar residues" evidence="2">
    <location>
        <begin position="309"/>
        <end position="318"/>
    </location>
</feature>
<feature type="compositionally biased region" description="Basic and acidic residues" evidence="2">
    <location>
        <begin position="320"/>
        <end position="329"/>
    </location>
</feature>
<evidence type="ECO:0000256" key="1">
    <source>
        <dbReference type="SAM" id="Coils"/>
    </source>
</evidence>
<feature type="region of interest" description="Disordered" evidence="2">
    <location>
        <begin position="123"/>
        <end position="190"/>
    </location>
</feature>
<keyword evidence="3" id="KW-1133">Transmembrane helix</keyword>
<feature type="coiled-coil region" evidence="1">
    <location>
        <begin position="191"/>
        <end position="218"/>
    </location>
</feature>
<dbReference type="OrthoDB" id="4069182at2759"/>
<keyword evidence="3" id="KW-0812">Transmembrane</keyword>
<dbReference type="EMBL" id="PUHR01000062">
    <property type="protein sequence ID" value="KAG0668641.1"/>
    <property type="molecule type" value="Genomic_DNA"/>
</dbReference>
<protein>
    <submittedName>
        <fullName evidence="4">Uncharacterized protein</fullName>
    </submittedName>
</protein>
<feature type="region of interest" description="Disordered" evidence="2">
    <location>
        <begin position="225"/>
        <end position="253"/>
    </location>
</feature>
<proteinExistence type="predicted"/>
<sequence length="424" mass="48827">MARPVLQTTGSLGVSYIVFRGMKQLLSNHVPERWLQVEEAHMSKVNELANKMTERLHDSLPNIPEKTRNDNIILRTIYESFQKVKVYEIAIYLLTILVVIILPPLLSLHMDKKKKAAIEAFEKKQKKEKDEDEERQKKQEEIEDLGHRLEEMRQNEKVEEEETRKDLNQTAESTHVEETEEGNLSNRSINKNTEEIRLSLTKEERQKLKEEKEKEQNLIVPDVTEIDEITETGPKNESLVSPALHHSGQEGTEEIDSAIEDKVAYEQHNFIDKIDPLRENDGIDLEDGFKEVDHLVSPLEPEIIVESVQDISQDNIDTVQEVHEETVKDQEEDDDDQEEQEPDEEKETLGPEQIIVLEKTTEQPRIPSLTNPTGSSFDSQSSLHTQVLLPPATSSSYIQFSPTKTSDLKVEINKKNAYSQPFEY</sequence>
<evidence type="ECO:0000256" key="3">
    <source>
        <dbReference type="SAM" id="Phobius"/>
    </source>
</evidence>
<feature type="transmembrane region" description="Helical" evidence="3">
    <location>
        <begin position="89"/>
        <end position="108"/>
    </location>
</feature>
<keyword evidence="3" id="KW-0472">Membrane</keyword>
<reference evidence="4 5" key="1">
    <citation type="submission" date="2020-11" db="EMBL/GenBank/DDBJ databases">
        <title>Kefir isolates.</title>
        <authorList>
            <person name="Marcisauskas S."/>
            <person name="Kim Y."/>
            <person name="Blasche S."/>
        </authorList>
    </citation>
    <scope>NUCLEOTIDE SEQUENCE [LARGE SCALE GENOMIC DNA]</scope>
    <source>
        <strain evidence="4 5">OG2</strain>
    </source>
</reference>
<keyword evidence="1" id="KW-0175">Coiled coil</keyword>
<comment type="caution">
    <text evidence="4">The sequence shown here is derived from an EMBL/GenBank/DDBJ whole genome shotgun (WGS) entry which is preliminary data.</text>
</comment>
<evidence type="ECO:0000256" key="2">
    <source>
        <dbReference type="SAM" id="MobiDB-lite"/>
    </source>
</evidence>